<sequence>MTHRHPLPRLQQTLSGSVMVAALLTAGVMYVISPAARPGLYAAAPILLAMLPAALAGAVCRVALDLLEGRRGGGAREPWPLLLSVLLLLGAAGWMVANGWRLVETASLAGGVWEGVLALLLPLAALGAVVLAARAGYLDGAEGALTLGDLRVERAWSPVPATRLPHRKAR</sequence>
<reference evidence="2" key="1">
    <citation type="submission" date="2022-07" db="EMBL/GenBank/DDBJ databases">
        <title>Complete Genome Sequence of the Radioresistant Bacterium Deinococcus aetherius ST0316, Isolated from the Air Dust collected in Lower Stratosphere above Japan.</title>
        <authorList>
            <person name="Satoh K."/>
            <person name="Hagiwara K."/>
            <person name="Katsumata K."/>
            <person name="Kubo A."/>
            <person name="Yokobori S."/>
            <person name="Yamagishi A."/>
            <person name="Oono Y."/>
            <person name="Narumi I."/>
        </authorList>
    </citation>
    <scope>NUCLEOTIDE SEQUENCE</scope>
    <source>
        <strain evidence="2">ST0316</strain>
        <plasmid evidence="2">pDAETH-2</plasmid>
    </source>
</reference>
<evidence type="ECO:0000256" key="1">
    <source>
        <dbReference type="SAM" id="Phobius"/>
    </source>
</evidence>
<protein>
    <submittedName>
        <fullName evidence="2">Uncharacterized protein</fullName>
    </submittedName>
</protein>
<accession>A0ABN6RLZ3</accession>
<proteinExistence type="predicted"/>
<gene>
    <name evidence="2" type="ORF">DAETH_43100</name>
</gene>
<evidence type="ECO:0000313" key="3">
    <source>
        <dbReference type="Proteomes" id="UP001064971"/>
    </source>
</evidence>
<organism evidence="2 3">
    <name type="scientific">Deinococcus aetherius</name>
    <dbReference type="NCBI Taxonomy" id="200252"/>
    <lineage>
        <taxon>Bacteria</taxon>
        <taxon>Thermotogati</taxon>
        <taxon>Deinococcota</taxon>
        <taxon>Deinococci</taxon>
        <taxon>Deinococcales</taxon>
        <taxon>Deinococcaceae</taxon>
        <taxon>Deinococcus</taxon>
    </lineage>
</organism>
<feature type="transmembrane region" description="Helical" evidence="1">
    <location>
        <begin position="117"/>
        <end position="137"/>
    </location>
</feature>
<feature type="transmembrane region" description="Helical" evidence="1">
    <location>
        <begin position="12"/>
        <end position="33"/>
    </location>
</feature>
<feature type="transmembrane region" description="Helical" evidence="1">
    <location>
        <begin position="79"/>
        <end position="97"/>
    </location>
</feature>
<keyword evidence="1" id="KW-0472">Membrane</keyword>
<dbReference type="RefSeq" id="WP_264778188.1">
    <property type="nucleotide sequence ID" value="NZ_AP026562.1"/>
</dbReference>
<feature type="transmembrane region" description="Helical" evidence="1">
    <location>
        <begin position="39"/>
        <end position="67"/>
    </location>
</feature>
<geneLocation type="plasmid" evidence="2 3">
    <name>pDAETH-2</name>
</geneLocation>
<keyword evidence="3" id="KW-1185">Reference proteome</keyword>
<evidence type="ECO:0000313" key="2">
    <source>
        <dbReference type="EMBL" id="BDP44341.1"/>
    </source>
</evidence>
<keyword evidence="1" id="KW-0812">Transmembrane</keyword>
<name>A0ABN6RLZ3_9DEIO</name>
<dbReference type="EMBL" id="AP026562">
    <property type="protein sequence ID" value="BDP44341.1"/>
    <property type="molecule type" value="Genomic_DNA"/>
</dbReference>
<dbReference type="Proteomes" id="UP001064971">
    <property type="component" value="Plasmid pDAETH-2"/>
</dbReference>
<keyword evidence="2" id="KW-0614">Plasmid</keyword>
<keyword evidence="1" id="KW-1133">Transmembrane helix</keyword>